<proteinExistence type="predicted"/>
<reference evidence="2" key="2">
    <citation type="journal article" date="2020" name="Nat. Commun.">
        <title>Large-scale genome sequencing of mycorrhizal fungi provides insights into the early evolution of symbiotic traits.</title>
        <authorList>
            <person name="Miyauchi S."/>
            <person name="Kiss E."/>
            <person name="Kuo A."/>
            <person name="Drula E."/>
            <person name="Kohler A."/>
            <person name="Sanchez-Garcia M."/>
            <person name="Morin E."/>
            <person name="Andreopoulos B."/>
            <person name="Barry K.W."/>
            <person name="Bonito G."/>
            <person name="Buee M."/>
            <person name="Carver A."/>
            <person name="Chen C."/>
            <person name="Cichocki N."/>
            <person name="Clum A."/>
            <person name="Culley D."/>
            <person name="Crous P.W."/>
            <person name="Fauchery L."/>
            <person name="Girlanda M."/>
            <person name="Hayes R.D."/>
            <person name="Keri Z."/>
            <person name="LaButti K."/>
            <person name="Lipzen A."/>
            <person name="Lombard V."/>
            <person name="Magnuson J."/>
            <person name="Maillard F."/>
            <person name="Murat C."/>
            <person name="Nolan M."/>
            <person name="Ohm R.A."/>
            <person name="Pangilinan J."/>
            <person name="Pereira M.F."/>
            <person name="Perotto S."/>
            <person name="Peter M."/>
            <person name="Pfister S."/>
            <person name="Riley R."/>
            <person name="Sitrit Y."/>
            <person name="Stielow J.B."/>
            <person name="Szollosi G."/>
            <person name="Zifcakova L."/>
            <person name="Stursova M."/>
            <person name="Spatafora J.W."/>
            <person name="Tedersoo L."/>
            <person name="Vaario L.M."/>
            <person name="Yamada A."/>
            <person name="Yan M."/>
            <person name="Wang P."/>
            <person name="Xu J."/>
            <person name="Bruns T."/>
            <person name="Baldrian P."/>
            <person name="Vilgalys R."/>
            <person name="Dunand C."/>
            <person name="Henrissat B."/>
            <person name="Grigoriev I.V."/>
            <person name="Hibbett D."/>
            <person name="Nagy L.G."/>
            <person name="Martin F.M."/>
        </authorList>
    </citation>
    <scope>NUCLEOTIDE SEQUENCE</scope>
    <source>
        <strain evidence="2">BED1</strain>
    </source>
</reference>
<evidence type="ECO:0000313" key="2">
    <source>
        <dbReference type="EMBL" id="KAF8436464.1"/>
    </source>
</evidence>
<dbReference type="EMBL" id="WHUW01000021">
    <property type="protein sequence ID" value="KAF8436464.1"/>
    <property type="molecule type" value="Genomic_DNA"/>
</dbReference>
<feature type="compositionally biased region" description="Low complexity" evidence="1">
    <location>
        <begin position="99"/>
        <end position="114"/>
    </location>
</feature>
<feature type="region of interest" description="Disordered" evidence="1">
    <location>
        <begin position="97"/>
        <end position="126"/>
    </location>
</feature>
<accession>A0AAD4BPK4</accession>
<keyword evidence="3" id="KW-1185">Reference proteome</keyword>
<evidence type="ECO:0000313" key="3">
    <source>
        <dbReference type="Proteomes" id="UP001194468"/>
    </source>
</evidence>
<organism evidence="2 3">
    <name type="scientific">Boletus edulis BED1</name>
    <dbReference type="NCBI Taxonomy" id="1328754"/>
    <lineage>
        <taxon>Eukaryota</taxon>
        <taxon>Fungi</taxon>
        <taxon>Dikarya</taxon>
        <taxon>Basidiomycota</taxon>
        <taxon>Agaricomycotina</taxon>
        <taxon>Agaricomycetes</taxon>
        <taxon>Agaricomycetidae</taxon>
        <taxon>Boletales</taxon>
        <taxon>Boletineae</taxon>
        <taxon>Boletaceae</taxon>
        <taxon>Boletoideae</taxon>
        <taxon>Boletus</taxon>
    </lineage>
</organism>
<name>A0AAD4BPK4_BOLED</name>
<dbReference type="Proteomes" id="UP001194468">
    <property type="component" value="Unassembled WGS sequence"/>
</dbReference>
<protein>
    <submittedName>
        <fullName evidence="2">Uncharacterized protein</fullName>
    </submittedName>
</protein>
<gene>
    <name evidence="2" type="ORF">L210DRAFT_2453634</name>
</gene>
<sequence>MHRRPNAISPPLSSAVRSTVSRAYPPADEYPLLTTFTIIPYLSQKIIVLIWIGVMSVLADTRGSATWRYTIFGCLSRRAVTRYAKTSHRNLLQGQMQIPTRSSPTASTTASTTSLANLVRPSSPPPHLSVRLLDTVEGRGTRVRRVSLPHRIQPRVRRRWLLLRTRECNHRSRSRLRRGAFSWPDNAKGDAETYGEGGSCLSRTAYSVEAIGGTV</sequence>
<comment type="caution">
    <text evidence="2">The sequence shown here is derived from an EMBL/GenBank/DDBJ whole genome shotgun (WGS) entry which is preliminary data.</text>
</comment>
<evidence type="ECO:0000256" key="1">
    <source>
        <dbReference type="SAM" id="MobiDB-lite"/>
    </source>
</evidence>
<reference evidence="2" key="1">
    <citation type="submission" date="2019-10" db="EMBL/GenBank/DDBJ databases">
        <authorList>
            <consortium name="DOE Joint Genome Institute"/>
            <person name="Kuo A."/>
            <person name="Miyauchi S."/>
            <person name="Kiss E."/>
            <person name="Drula E."/>
            <person name="Kohler A."/>
            <person name="Sanchez-Garcia M."/>
            <person name="Andreopoulos B."/>
            <person name="Barry K.W."/>
            <person name="Bonito G."/>
            <person name="Buee M."/>
            <person name="Carver A."/>
            <person name="Chen C."/>
            <person name="Cichocki N."/>
            <person name="Clum A."/>
            <person name="Culley D."/>
            <person name="Crous P.W."/>
            <person name="Fauchery L."/>
            <person name="Girlanda M."/>
            <person name="Hayes R."/>
            <person name="Keri Z."/>
            <person name="LaButti K."/>
            <person name="Lipzen A."/>
            <person name="Lombard V."/>
            <person name="Magnuson J."/>
            <person name="Maillard F."/>
            <person name="Morin E."/>
            <person name="Murat C."/>
            <person name="Nolan M."/>
            <person name="Ohm R."/>
            <person name="Pangilinan J."/>
            <person name="Pereira M."/>
            <person name="Perotto S."/>
            <person name="Peter M."/>
            <person name="Riley R."/>
            <person name="Sitrit Y."/>
            <person name="Stielow B."/>
            <person name="Szollosi G."/>
            <person name="Zifcakova L."/>
            <person name="Stursova M."/>
            <person name="Spatafora J.W."/>
            <person name="Tedersoo L."/>
            <person name="Vaario L.-M."/>
            <person name="Yamada A."/>
            <person name="Yan M."/>
            <person name="Wang P."/>
            <person name="Xu J."/>
            <person name="Bruns T."/>
            <person name="Baldrian P."/>
            <person name="Vilgalys R."/>
            <person name="Henrissat B."/>
            <person name="Grigoriev I.V."/>
            <person name="Hibbett D."/>
            <person name="Nagy L.G."/>
            <person name="Martin F.M."/>
        </authorList>
    </citation>
    <scope>NUCLEOTIDE SEQUENCE</scope>
    <source>
        <strain evidence="2">BED1</strain>
    </source>
</reference>
<dbReference type="AlphaFoldDB" id="A0AAD4BPK4"/>